<dbReference type="EMBL" id="MTSE01000053">
    <property type="protein sequence ID" value="OUJ68304.1"/>
    <property type="molecule type" value="Genomic_DNA"/>
</dbReference>
<comment type="caution">
    <text evidence="2">The sequence shown here is derived from an EMBL/GenBank/DDBJ whole genome shotgun (WGS) entry which is preliminary data.</text>
</comment>
<name>A0A2C9ZTS7_9BACT</name>
<dbReference type="RefSeq" id="WP_086597431.1">
    <property type="nucleotide sequence ID" value="NZ_MTSE01000053.1"/>
</dbReference>
<proteinExistence type="predicted"/>
<gene>
    <name evidence="2" type="ORF">BXP70_28070</name>
</gene>
<dbReference type="OrthoDB" id="884638at2"/>
<evidence type="ECO:0000313" key="3">
    <source>
        <dbReference type="Proteomes" id="UP000194873"/>
    </source>
</evidence>
<evidence type="ECO:0000313" key="2">
    <source>
        <dbReference type="EMBL" id="OUJ68304.1"/>
    </source>
</evidence>
<dbReference type="Proteomes" id="UP000194873">
    <property type="component" value="Unassembled WGS sequence"/>
</dbReference>
<sequence>MPPKLPKKSVFLQLLRRSLRQAKAAHDMVLWEELQQVQHAWQQPFPRLTRLLQQASSHQTKHYIAEAFALAQDPRAVPVLIRAAKQPENSADNAPYFWACEHYDCSAYLSFFVQFLLQCQDPGEAMLACVAVIEAMPGPFAPPVIKRAITRLLLGKRPVVMPELQVQHELFLAQASYALADAYFEQVDQAWKTDAGTPWTFYQGLNQKSASANQRKQQEPNSTNPNQSCQ</sequence>
<feature type="region of interest" description="Disordered" evidence="1">
    <location>
        <begin position="208"/>
        <end position="230"/>
    </location>
</feature>
<dbReference type="AlphaFoldDB" id="A0A2C9ZTS7"/>
<accession>A0A2C9ZTS7</accession>
<evidence type="ECO:0000256" key="1">
    <source>
        <dbReference type="SAM" id="MobiDB-lite"/>
    </source>
</evidence>
<protein>
    <submittedName>
        <fullName evidence="2">Uncharacterized protein</fullName>
    </submittedName>
</protein>
<reference evidence="2 3" key="1">
    <citation type="submission" date="2017-01" db="EMBL/GenBank/DDBJ databases">
        <title>A new Hymenobacter.</title>
        <authorList>
            <person name="Liang Y."/>
            <person name="Feng F."/>
        </authorList>
    </citation>
    <scope>NUCLEOTIDE SEQUENCE [LARGE SCALE GENOMIC DNA]</scope>
    <source>
        <strain evidence="2">MIMBbqt21</strain>
    </source>
</reference>
<organism evidence="2 3">
    <name type="scientific">Hymenobacter crusticola</name>
    <dbReference type="NCBI Taxonomy" id="1770526"/>
    <lineage>
        <taxon>Bacteria</taxon>
        <taxon>Pseudomonadati</taxon>
        <taxon>Bacteroidota</taxon>
        <taxon>Cytophagia</taxon>
        <taxon>Cytophagales</taxon>
        <taxon>Hymenobacteraceae</taxon>
        <taxon>Hymenobacter</taxon>
    </lineage>
</organism>
<keyword evidence="3" id="KW-1185">Reference proteome</keyword>